<dbReference type="EMBL" id="CP119312">
    <property type="protein sequence ID" value="WEK04592.1"/>
    <property type="molecule type" value="Genomic_DNA"/>
</dbReference>
<dbReference type="Proteomes" id="UP001217476">
    <property type="component" value="Chromosome"/>
</dbReference>
<reference evidence="1" key="1">
    <citation type="submission" date="2023-03" db="EMBL/GenBank/DDBJ databases">
        <title>Andean soil-derived lignocellulolytic bacterial consortium as a source of novel taxa and putative plastic-active enzymes.</title>
        <authorList>
            <person name="Diaz-Garcia L."/>
            <person name="Chuvochina M."/>
            <person name="Feuerriegel G."/>
            <person name="Bunk B."/>
            <person name="Sproer C."/>
            <person name="Streit W.R."/>
            <person name="Rodriguez L.M."/>
            <person name="Overmann J."/>
            <person name="Jimenez D.J."/>
        </authorList>
    </citation>
    <scope>NUCLEOTIDE SEQUENCE</scope>
    <source>
        <strain evidence="1">MAG 4196</strain>
    </source>
</reference>
<proteinExistence type="predicted"/>
<evidence type="ECO:0000313" key="2">
    <source>
        <dbReference type="Proteomes" id="UP001217476"/>
    </source>
</evidence>
<gene>
    <name evidence="1" type="ORF">P0Y65_20850</name>
</gene>
<name>A0AAJ5VW44_9HYPH</name>
<evidence type="ECO:0000313" key="1">
    <source>
        <dbReference type="EMBL" id="WEK04592.1"/>
    </source>
</evidence>
<accession>A0AAJ5VW44</accession>
<dbReference type="AlphaFoldDB" id="A0AAJ5VW44"/>
<protein>
    <submittedName>
        <fullName evidence="1">Uncharacterized protein</fullName>
    </submittedName>
</protein>
<organism evidence="1 2">
    <name type="scientific">Candidatus Devosia phytovorans</name>
    <dbReference type="NCBI Taxonomy" id="3121372"/>
    <lineage>
        <taxon>Bacteria</taxon>
        <taxon>Pseudomonadati</taxon>
        <taxon>Pseudomonadota</taxon>
        <taxon>Alphaproteobacteria</taxon>
        <taxon>Hyphomicrobiales</taxon>
        <taxon>Devosiaceae</taxon>
        <taxon>Devosia</taxon>
    </lineage>
</organism>
<sequence length="43" mass="4504">MIVYETVMARMGDAEVDYALKVAMTCPECGASGGGMTMLMPTA</sequence>